<name>D0LZF9_HALO1</name>
<dbReference type="GO" id="GO:0005886">
    <property type="term" value="C:plasma membrane"/>
    <property type="evidence" value="ECO:0007669"/>
    <property type="project" value="UniProtKB-SubCell"/>
</dbReference>
<feature type="compositionally biased region" description="Acidic residues" evidence="6">
    <location>
        <begin position="303"/>
        <end position="328"/>
    </location>
</feature>
<feature type="compositionally biased region" description="Acidic residues" evidence="6">
    <location>
        <begin position="336"/>
        <end position="349"/>
    </location>
</feature>
<feature type="transmembrane region" description="Helical" evidence="7">
    <location>
        <begin position="34"/>
        <end position="57"/>
    </location>
</feature>
<keyword evidence="2" id="KW-1003">Cell membrane</keyword>
<dbReference type="PANTHER" id="PTHR30213">
    <property type="entry name" value="INNER MEMBRANE PROTEIN YHJD"/>
    <property type="match status" value="1"/>
</dbReference>
<feature type="transmembrane region" description="Helical" evidence="7">
    <location>
        <begin position="187"/>
        <end position="209"/>
    </location>
</feature>
<feature type="transmembrane region" description="Helical" evidence="7">
    <location>
        <begin position="146"/>
        <end position="172"/>
    </location>
</feature>
<feature type="region of interest" description="Disordered" evidence="6">
    <location>
        <begin position="294"/>
        <end position="370"/>
    </location>
</feature>
<feature type="transmembrane region" description="Helical" evidence="7">
    <location>
        <begin position="221"/>
        <end position="240"/>
    </location>
</feature>
<keyword evidence="5 7" id="KW-0472">Membrane</keyword>
<dbReference type="Proteomes" id="UP000001880">
    <property type="component" value="Chromosome"/>
</dbReference>
<evidence type="ECO:0000256" key="5">
    <source>
        <dbReference type="ARBA" id="ARBA00023136"/>
    </source>
</evidence>
<reference evidence="8 9" key="1">
    <citation type="journal article" date="2010" name="Stand. Genomic Sci.">
        <title>Complete genome sequence of Haliangium ochraceum type strain (SMP-2).</title>
        <authorList>
            <consortium name="US DOE Joint Genome Institute (JGI-PGF)"/>
            <person name="Ivanova N."/>
            <person name="Daum C."/>
            <person name="Lang E."/>
            <person name="Abt B."/>
            <person name="Kopitz M."/>
            <person name="Saunders E."/>
            <person name="Lapidus A."/>
            <person name="Lucas S."/>
            <person name="Glavina Del Rio T."/>
            <person name="Nolan M."/>
            <person name="Tice H."/>
            <person name="Copeland A."/>
            <person name="Cheng J.F."/>
            <person name="Chen F."/>
            <person name="Bruce D."/>
            <person name="Goodwin L."/>
            <person name="Pitluck S."/>
            <person name="Mavromatis K."/>
            <person name="Pati A."/>
            <person name="Mikhailova N."/>
            <person name="Chen A."/>
            <person name="Palaniappan K."/>
            <person name="Land M."/>
            <person name="Hauser L."/>
            <person name="Chang Y.J."/>
            <person name="Jeffries C.D."/>
            <person name="Detter J.C."/>
            <person name="Brettin T."/>
            <person name="Rohde M."/>
            <person name="Goker M."/>
            <person name="Bristow J."/>
            <person name="Markowitz V."/>
            <person name="Eisen J.A."/>
            <person name="Hugenholtz P."/>
            <person name="Kyrpides N.C."/>
            <person name="Klenk H.P."/>
        </authorList>
    </citation>
    <scope>NUCLEOTIDE SEQUENCE [LARGE SCALE GENOMIC DNA]</scope>
    <source>
        <strain evidence="9">DSM 14365 / CIP 107738 / JCM 11303 / AJ 13395 / SMP-2</strain>
    </source>
</reference>
<evidence type="ECO:0000256" key="4">
    <source>
        <dbReference type="ARBA" id="ARBA00022989"/>
    </source>
</evidence>
<dbReference type="eggNOG" id="COG1295">
    <property type="taxonomic scope" value="Bacteria"/>
</dbReference>
<dbReference type="RefSeq" id="WP_012829020.1">
    <property type="nucleotide sequence ID" value="NC_013440.1"/>
</dbReference>
<evidence type="ECO:0000313" key="9">
    <source>
        <dbReference type="Proteomes" id="UP000001880"/>
    </source>
</evidence>
<dbReference type="Pfam" id="PF03631">
    <property type="entry name" value="Virul_fac_BrkB"/>
    <property type="match status" value="1"/>
</dbReference>
<accession>D0LZF9</accession>
<proteinExistence type="predicted"/>
<evidence type="ECO:0000256" key="6">
    <source>
        <dbReference type="SAM" id="MobiDB-lite"/>
    </source>
</evidence>
<evidence type="ECO:0000256" key="3">
    <source>
        <dbReference type="ARBA" id="ARBA00022692"/>
    </source>
</evidence>
<keyword evidence="3 7" id="KW-0812">Transmembrane</keyword>
<evidence type="ECO:0000256" key="2">
    <source>
        <dbReference type="ARBA" id="ARBA00022475"/>
    </source>
</evidence>
<comment type="subcellular location">
    <subcellularLocation>
        <location evidence="1">Cell membrane</location>
        <topology evidence="1">Multi-pass membrane protein</topology>
    </subcellularLocation>
</comment>
<evidence type="ECO:0000256" key="7">
    <source>
        <dbReference type="SAM" id="Phobius"/>
    </source>
</evidence>
<feature type="transmembrane region" description="Helical" evidence="7">
    <location>
        <begin position="97"/>
        <end position="117"/>
    </location>
</feature>
<keyword evidence="4 7" id="KW-1133">Transmembrane helix</keyword>
<feature type="transmembrane region" description="Helical" evidence="7">
    <location>
        <begin position="252"/>
        <end position="277"/>
    </location>
</feature>
<dbReference type="OrthoDB" id="9808671at2"/>
<evidence type="ECO:0000256" key="1">
    <source>
        <dbReference type="ARBA" id="ARBA00004651"/>
    </source>
</evidence>
<dbReference type="InterPro" id="IPR017039">
    <property type="entry name" value="Virul_fac_BrkB"/>
</dbReference>
<keyword evidence="9" id="KW-1185">Reference proteome</keyword>
<dbReference type="EMBL" id="CP001804">
    <property type="protein sequence ID" value="ACY16421.1"/>
    <property type="molecule type" value="Genomic_DNA"/>
</dbReference>
<evidence type="ECO:0000313" key="8">
    <source>
        <dbReference type="EMBL" id="ACY16421.1"/>
    </source>
</evidence>
<sequence length="370" mass="39506">MHHRKYKARQGWEILKGTFEEFSNDECPRLAAALSYYTVFALPPLLVILIISAGLVLSPAQVQSWIDGQVGSLIGPEVAEQMRVMVEHARSKVSQDFSFGLVLAVGGLLFGASGAFAQLQKALNATWGVTPDPEGGGIKNFVAKRIFSLGIILAIAFFLLVALVISSLIAALSDQLGMLLPSGLSSVLLWALDTGINLAVITLLFGSMFKVMPDAIIAWRDVWVGALVTAVLFVAGKALISFYIGRSDLGEIYGATAALAILLVWIYYSSMILLIGAEFTQVWSQRFGKGIRPEPGAVRMDEMDGAPEGEDEGEDEGEGEGADADDTETALAGQGEDGDEDDESDDGDGAGERAARDARSAHPARRRPEA</sequence>
<organism evidence="8 9">
    <name type="scientific">Haliangium ochraceum (strain DSM 14365 / JCM 11303 / SMP-2)</name>
    <dbReference type="NCBI Taxonomy" id="502025"/>
    <lineage>
        <taxon>Bacteria</taxon>
        <taxon>Pseudomonadati</taxon>
        <taxon>Myxococcota</taxon>
        <taxon>Polyangia</taxon>
        <taxon>Haliangiales</taxon>
        <taxon>Kofleriaceae</taxon>
        <taxon>Haliangium</taxon>
    </lineage>
</organism>
<dbReference type="PANTHER" id="PTHR30213:SF1">
    <property type="entry name" value="INNER MEMBRANE PROTEIN YHJD"/>
    <property type="match status" value="1"/>
</dbReference>
<dbReference type="STRING" id="502025.Hoch_3922"/>
<gene>
    <name evidence="8" type="ordered locus">Hoch_3922</name>
</gene>
<protein>
    <submittedName>
        <fullName evidence="8">Ribonuclease BN</fullName>
    </submittedName>
</protein>
<dbReference type="KEGG" id="hoh:Hoch_3922"/>
<dbReference type="HOGENOM" id="CLU_045539_5_1_7"/>
<feature type="compositionally biased region" description="Basic and acidic residues" evidence="6">
    <location>
        <begin position="350"/>
        <end position="370"/>
    </location>
</feature>
<dbReference type="AlphaFoldDB" id="D0LZF9"/>
<dbReference type="NCBIfam" id="TIGR00765">
    <property type="entry name" value="yihY_not_rbn"/>
    <property type="match status" value="1"/>
</dbReference>